<dbReference type="AlphaFoldDB" id="A0A0U5CVG5"/>
<dbReference type="NCBIfam" id="NF041912">
    <property type="entry name" value="HVO_0758"/>
    <property type="match status" value="1"/>
</dbReference>
<dbReference type="Pfam" id="PF23137">
    <property type="entry name" value="HVO_0758"/>
    <property type="match status" value="1"/>
</dbReference>
<sequence length="56" mass="6514">MDSVRRALREGEISKDMYERLECVECEEQLVTKNEPDEVGTVRACPECGTKWRQLP</sequence>
<name>A0A0U5CVG5_9EURY</name>
<accession>A0A0U5CVG5</accession>
<reference evidence="2" key="1">
    <citation type="journal article" date="2016" name="Environ. Microbiol.">
        <title>The complete genome of a viable archaeum isolated from 123-million-year-old rock salt.</title>
        <authorList>
            <person name="Jaakkola S.T."/>
            <person name="Pfeiffer F."/>
            <person name="Ravantti J.J."/>
            <person name="Guo Q."/>
            <person name="Liu Y."/>
            <person name="Chen X."/>
            <person name="Ma H."/>
            <person name="Yang C."/>
            <person name="Oksanen H.M."/>
            <person name="Bamford D.H."/>
        </authorList>
    </citation>
    <scope>NUCLEOTIDE SEQUENCE</scope>
    <source>
        <strain evidence="2">JI20-1</strain>
    </source>
</reference>
<evidence type="ECO:0000313" key="1">
    <source>
        <dbReference type="EMBL" id="CQH46527.1"/>
    </source>
</evidence>
<dbReference type="Proteomes" id="UP000066737">
    <property type="component" value="Chromosome I"/>
</dbReference>
<dbReference type="EMBL" id="LN831302">
    <property type="protein sequence ID" value="CQH46527.1"/>
    <property type="molecule type" value="Genomic_DNA"/>
</dbReference>
<protein>
    <submittedName>
        <fullName evidence="1">Small CPxCG-related zinc finger protein</fullName>
    </submittedName>
</protein>
<keyword evidence="2" id="KW-1185">Reference proteome</keyword>
<proteinExistence type="predicted"/>
<dbReference type="InterPro" id="IPR049697">
    <property type="entry name" value="HVO_0758-like"/>
</dbReference>
<dbReference type="KEGG" id="hhb:Hhub_1235"/>
<organism evidence="1 2">
    <name type="scientific">Halobacterium hubeiense</name>
    <dbReference type="NCBI Taxonomy" id="1407499"/>
    <lineage>
        <taxon>Archaea</taxon>
        <taxon>Methanobacteriati</taxon>
        <taxon>Methanobacteriota</taxon>
        <taxon>Stenosarchaea group</taxon>
        <taxon>Halobacteria</taxon>
        <taxon>Halobacteriales</taxon>
        <taxon>Halobacteriaceae</taxon>
        <taxon>Halobacterium</taxon>
    </lineage>
</organism>
<gene>
    <name evidence="1" type="ORF">HHUB_1235</name>
</gene>
<evidence type="ECO:0000313" key="2">
    <source>
        <dbReference type="Proteomes" id="UP000066737"/>
    </source>
</evidence>